<evidence type="ECO:0000256" key="3">
    <source>
        <dbReference type="ARBA" id="ARBA00023015"/>
    </source>
</evidence>
<dbReference type="SMART" id="SM00866">
    <property type="entry name" value="UTRA"/>
    <property type="match status" value="1"/>
</dbReference>
<dbReference type="NCBIfam" id="TIGR02018">
    <property type="entry name" value="his_ut_repres"/>
    <property type="match status" value="1"/>
</dbReference>
<dbReference type="EMBL" id="FYEH01000013">
    <property type="protein sequence ID" value="SNB75437.1"/>
    <property type="molecule type" value="Genomic_DNA"/>
</dbReference>
<dbReference type="Gene3D" id="3.40.1410.10">
    <property type="entry name" value="Chorismate lyase-like"/>
    <property type="match status" value="1"/>
</dbReference>
<dbReference type="InterPro" id="IPR011663">
    <property type="entry name" value="UTRA"/>
</dbReference>
<evidence type="ECO:0000313" key="12">
    <source>
        <dbReference type="Proteomes" id="UP000197065"/>
    </source>
</evidence>
<dbReference type="GO" id="GO:0045892">
    <property type="term" value="P:negative regulation of DNA-templated transcription"/>
    <property type="evidence" value="ECO:0007669"/>
    <property type="project" value="UniProtKB-UniRule"/>
</dbReference>
<dbReference type="AlphaFoldDB" id="A0A212RSC9"/>
<evidence type="ECO:0000256" key="8">
    <source>
        <dbReference type="ARBA" id="ARBA00071620"/>
    </source>
</evidence>
<keyword evidence="12" id="KW-1185">Reference proteome</keyword>
<evidence type="ECO:0000256" key="9">
    <source>
        <dbReference type="NCBIfam" id="TIGR02018"/>
    </source>
</evidence>
<feature type="domain" description="HTH gntR-type" evidence="10">
    <location>
        <begin position="39"/>
        <end position="107"/>
    </location>
</feature>
<keyword evidence="3" id="KW-0805">Transcription regulation</keyword>
<keyword evidence="2" id="KW-0369">Histidine metabolism</keyword>
<dbReference type="PANTHER" id="PTHR44846">
    <property type="entry name" value="MANNOSYL-D-GLYCERATE TRANSPORT/METABOLISM SYSTEM REPRESSOR MNGR-RELATED"/>
    <property type="match status" value="1"/>
</dbReference>
<dbReference type="Proteomes" id="UP000197065">
    <property type="component" value="Unassembled WGS sequence"/>
</dbReference>
<dbReference type="InterPro" id="IPR010248">
    <property type="entry name" value="His_ut_repres"/>
</dbReference>
<protein>
    <recommendedName>
        <fullName evidence="8 9">Histidine utilization repressor</fullName>
    </recommendedName>
</protein>
<dbReference type="FunFam" id="3.40.1410.10:FF:000004">
    <property type="entry name" value="Histidine utilization repressor"/>
    <property type="match status" value="1"/>
</dbReference>
<evidence type="ECO:0000256" key="4">
    <source>
        <dbReference type="ARBA" id="ARBA00023125"/>
    </source>
</evidence>
<reference evidence="11 12" key="1">
    <citation type="submission" date="2017-06" db="EMBL/GenBank/DDBJ databases">
        <authorList>
            <person name="Kim H.J."/>
            <person name="Triplett B.A."/>
        </authorList>
    </citation>
    <scope>NUCLEOTIDE SEQUENCE [LARGE SCALE GENOMIC DNA]</scope>
    <source>
        <strain evidence="11 12">B29T1</strain>
    </source>
</reference>
<evidence type="ECO:0000256" key="6">
    <source>
        <dbReference type="ARBA" id="ARBA00058362"/>
    </source>
</evidence>
<dbReference type="InterPro" id="IPR028978">
    <property type="entry name" value="Chorismate_lyase_/UTRA_dom_sf"/>
</dbReference>
<evidence type="ECO:0000256" key="5">
    <source>
        <dbReference type="ARBA" id="ARBA00023163"/>
    </source>
</evidence>
<keyword evidence="1" id="KW-0678">Repressor</keyword>
<dbReference type="SUPFAM" id="SSF46785">
    <property type="entry name" value="Winged helix' DNA-binding domain"/>
    <property type="match status" value="1"/>
</dbReference>
<dbReference type="CDD" id="cd07377">
    <property type="entry name" value="WHTH_GntR"/>
    <property type="match status" value="1"/>
</dbReference>
<dbReference type="Pfam" id="PF07702">
    <property type="entry name" value="UTRA"/>
    <property type="match status" value="1"/>
</dbReference>
<evidence type="ECO:0000259" key="10">
    <source>
        <dbReference type="PROSITE" id="PS50949"/>
    </source>
</evidence>
<dbReference type="GO" id="GO:0003700">
    <property type="term" value="F:DNA-binding transcription factor activity"/>
    <property type="evidence" value="ECO:0007669"/>
    <property type="project" value="UniProtKB-UniRule"/>
</dbReference>
<dbReference type="PRINTS" id="PR00035">
    <property type="entry name" value="HTHGNTR"/>
</dbReference>
<dbReference type="GO" id="GO:0006547">
    <property type="term" value="P:L-histidine metabolic process"/>
    <property type="evidence" value="ECO:0007669"/>
    <property type="project" value="UniProtKB-UniRule"/>
</dbReference>
<dbReference type="InterPro" id="IPR050679">
    <property type="entry name" value="Bact_HTH_transcr_reg"/>
</dbReference>
<dbReference type="SMART" id="SM00345">
    <property type="entry name" value="HTH_GNTR"/>
    <property type="match status" value="1"/>
</dbReference>
<evidence type="ECO:0000256" key="2">
    <source>
        <dbReference type="ARBA" id="ARBA00022808"/>
    </source>
</evidence>
<sequence>MNNWIFRYGKDFPGPLTRGIADLDLAKDSMSNDGAQGGTALYEGIKRLIARRIQSGDWPPRHRIPSENELVAQLGVSRMTINRALRELAAEGRIVRVKGLGSFVAQGKGQSSIFEVGNIADEIARRGSRHTAAVISLDATRASPEVAEALDVGIGDAVFHSVIVHAADDIPVQLEDRYVNGAVAPAYLEQDFTRQTPNAYLTALIPWTEALHEIEAVLPAAWEARLLAIARTDPCLLMRRRTRVAERGVTAVRLLIPGGRHKLAGRQQAG</sequence>
<dbReference type="Pfam" id="PF00392">
    <property type="entry name" value="GntR"/>
    <property type="match status" value="1"/>
</dbReference>
<dbReference type="PANTHER" id="PTHR44846:SF16">
    <property type="entry name" value="TRANSCRIPTIONAL REGULATOR PHNF-RELATED"/>
    <property type="match status" value="1"/>
</dbReference>
<dbReference type="FunFam" id="1.10.10.10:FF:000079">
    <property type="entry name" value="GntR family transcriptional regulator"/>
    <property type="match status" value="1"/>
</dbReference>
<proteinExistence type="predicted"/>
<dbReference type="InterPro" id="IPR036390">
    <property type="entry name" value="WH_DNA-bd_sf"/>
</dbReference>
<evidence type="ECO:0000256" key="1">
    <source>
        <dbReference type="ARBA" id="ARBA00022491"/>
    </source>
</evidence>
<comment type="pathway">
    <text evidence="7">Amino-acid degradation; L-histidine degradation into L-glutamate [regulation].</text>
</comment>
<dbReference type="GO" id="GO:0003677">
    <property type="term" value="F:DNA binding"/>
    <property type="evidence" value="ECO:0007669"/>
    <property type="project" value="UniProtKB-UniRule"/>
</dbReference>
<organism evidence="11 12">
    <name type="scientific">Arboricoccus pini</name>
    <dbReference type="NCBI Taxonomy" id="1963835"/>
    <lineage>
        <taxon>Bacteria</taxon>
        <taxon>Pseudomonadati</taxon>
        <taxon>Pseudomonadota</taxon>
        <taxon>Alphaproteobacteria</taxon>
        <taxon>Geminicoccales</taxon>
        <taxon>Geminicoccaceae</taxon>
        <taxon>Arboricoccus</taxon>
    </lineage>
</organism>
<dbReference type="Gene3D" id="1.10.10.10">
    <property type="entry name" value="Winged helix-like DNA-binding domain superfamily/Winged helix DNA-binding domain"/>
    <property type="match status" value="1"/>
</dbReference>
<keyword evidence="4" id="KW-0238">DNA-binding</keyword>
<keyword evidence="5" id="KW-0804">Transcription</keyword>
<evidence type="ECO:0000313" key="11">
    <source>
        <dbReference type="EMBL" id="SNB75437.1"/>
    </source>
</evidence>
<evidence type="ECO:0000256" key="7">
    <source>
        <dbReference type="ARBA" id="ARBA00060686"/>
    </source>
</evidence>
<dbReference type="SUPFAM" id="SSF64288">
    <property type="entry name" value="Chorismate lyase-like"/>
    <property type="match status" value="1"/>
</dbReference>
<dbReference type="PROSITE" id="PS50949">
    <property type="entry name" value="HTH_GNTR"/>
    <property type="match status" value="1"/>
</dbReference>
<comment type="function">
    <text evidence="6">Repressor which binds to the hutP region in the histidine utilization (hut) operon. It blocks the expression of all the hut genes in the absence of inducer.</text>
</comment>
<dbReference type="InterPro" id="IPR036388">
    <property type="entry name" value="WH-like_DNA-bd_sf"/>
</dbReference>
<gene>
    <name evidence="11" type="ORF">SAMN07250955_11346</name>
</gene>
<accession>A0A212RSC9</accession>
<name>A0A212RSC9_9PROT</name>
<dbReference type="InterPro" id="IPR000524">
    <property type="entry name" value="Tscrpt_reg_HTH_GntR"/>
</dbReference>